<evidence type="ECO:0000256" key="1">
    <source>
        <dbReference type="SAM" id="MobiDB-lite"/>
    </source>
</evidence>
<gene>
    <name evidence="2" type="ORF">FOZ76_15435</name>
</gene>
<evidence type="ECO:0000313" key="3">
    <source>
        <dbReference type="Proteomes" id="UP000318405"/>
    </source>
</evidence>
<dbReference type="AlphaFoldDB" id="A0A556AIR2"/>
<sequence>MSGRHDAGGEHDGGHGLAQVFQGTGFDHLAARSKKSLHAAPSACCPPRGRFLPWGGPAAKKDGYRSRKTTARTPSGTLVS</sequence>
<feature type="compositionally biased region" description="Polar residues" evidence="1">
    <location>
        <begin position="71"/>
        <end position="80"/>
    </location>
</feature>
<comment type="caution">
    <text evidence="2">The sequence shown here is derived from an EMBL/GenBank/DDBJ whole genome shotgun (WGS) entry which is preliminary data.</text>
</comment>
<organism evidence="2 3">
    <name type="scientific">Verticiella sediminum</name>
    <dbReference type="NCBI Taxonomy" id="1247510"/>
    <lineage>
        <taxon>Bacteria</taxon>
        <taxon>Pseudomonadati</taxon>
        <taxon>Pseudomonadota</taxon>
        <taxon>Betaproteobacteria</taxon>
        <taxon>Burkholderiales</taxon>
        <taxon>Alcaligenaceae</taxon>
        <taxon>Verticiella</taxon>
    </lineage>
</organism>
<keyword evidence="3" id="KW-1185">Reference proteome</keyword>
<dbReference type="Proteomes" id="UP000318405">
    <property type="component" value="Unassembled WGS sequence"/>
</dbReference>
<proteinExistence type="predicted"/>
<evidence type="ECO:0000313" key="2">
    <source>
        <dbReference type="EMBL" id="TSH92794.1"/>
    </source>
</evidence>
<reference evidence="2 3" key="1">
    <citation type="submission" date="2019-07" db="EMBL/GenBank/DDBJ databases">
        <title>Qingshengfaniella alkalisoli gen. nov., sp. nov., isolated from saline soil.</title>
        <authorList>
            <person name="Xu L."/>
            <person name="Huang X.-X."/>
            <person name="Sun J.-Q."/>
        </authorList>
    </citation>
    <scope>NUCLEOTIDE SEQUENCE [LARGE SCALE GENOMIC DNA]</scope>
    <source>
        <strain evidence="2 3">DSM 27279</strain>
    </source>
</reference>
<dbReference type="OrthoDB" id="9784202at2"/>
<feature type="region of interest" description="Disordered" evidence="1">
    <location>
        <begin position="32"/>
        <end position="80"/>
    </location>
</feature>
<dbReference type="EMBL" id="VLTJ01000029">
    <property type="protein sequence ID" value="TSH92794.1"/>
    <property type="molecule type" value="Genomic_DNA"/>
</dbReference>
<name>A0A556AIR2_9BURK</name>
<accession>A0A556AIR2</accession>
<protein>
    <submittedName>
        <fullName evidence="2">Uncharacterized protein</fullName>
    </submittedName>
</protein>